<comment type="caution">
    <text evidence="2">The sequence shown here is derived from an EMBL/GenBank/DDBJ whole genome shotgun (WGS) entry which is preliminary data.</text>
</comment>
<dbReference type="EMBL" id="JAUHQA010000001">
    <property type="protein sequence ID" value="MDN4479570.1"/>
    <property type="molecule type" value="Genomic_DNA"/>
</dbReference>
<name>A0ABT8GDR1_9MICO</name>
<dbReference type="RefSeq" id="WP_301140739.1">
    <property type="nucleotide sequence ID" value="NZ_JAUHQA010000001.1"/>
</dbReference>
<evidence type="ECO:0008006" key="4">
    <source>
        <dbReference type="Google" id="ProtNLM"/>
    </source>
</evidence>
<evidence type="ECO:0000313" key="3">
    <source>
        <dbReference type="Proteomes" id="UP001172708"/>
    </source>
</evidence>
<gene>
    <name evidence="2" type="ORF">QQX02_01350</name>
</gene>
<sequence length="161" mass="18121">MGVFRNPAFLAAVAITVIVALYFAFVADFAFAFVRADELAARGLGAALLVLPLVGAWWLFHEWRLGITVQRMASQLEREGRLPVHAGERETSGRLTEQAADAIYETARRDAEERPEDWAAWFHVGYAYDANRDRSMARKSLRYAADLYRAERKAARRGNAS</sequence>
<keyword evidence="3" id="KW-1185">Reference proteome</keyword>
<evidence type="ECO:0000313" key="2">
    <source>
        <dbReference type="EMBL" id="MDN4479570.1"/>
    </source>
</evidence>
<feature type="transmembrane region" description="Helical" evidence="1">
    <location>
        <begin position="39"/>
        <end position="60"/>
    </location>
</feature>
<evidence type="ECO:0000256" key="1">
    <source>
        <dbReference type="SAM" id="Phobius"/>
    </source>
</evidence>
<keyword evidence="1" id="KW-0472">Membrane</keyword>
<organism evidence="2 3">
    <name type="scientific">Demequina muriae</name>
    <dbReference type="NCBI Taxonomy" id="3051664"/>
    <lineage>
        <taxon>Bacteria</taxon>
        <taxon>Bacillati</taxon>
        <taxon>Actinomycetota</taxon>
        <taxon>Actinomycetes</taxon>
        <taxon>Micrococcales</taxon>
        <taxon>Demequinaceae</taxon>
        <taxon>Demequina</taxon>
    </lineage>
</organism>
<accession>A0ABT8GDR1</accession>
<feature type="transmembrane region" description="Helical" evidence="1">
    <location>
        <begin position="7"/>
        <end position="33"/>
    </location>
</feature>
<keyword evidence="1" id="KW-1133">Transmembrane helix</keyword>
<protein>
    <recommendedName>
        <fullName evidence="4">Tetratricopeptide repeat-containing protein</fullName>
    </recommendedName>
</protein>
<reference evidence="2" key="1">
    <citation type="submission" date="2023-06" db="EMBL/GenBank/DDBJ databases">
        <title>Egi l300058.</title>
        <authorList>
            <person name="Gao L."/>
            <person name="Fang B.-Z."/>
            <person name="Li W.-J."/>
        </authorList>
    </citation>
    <scope>NUCLEOTIDE SEQUENCE</scope>
    <source>
        <strain evidence="2">EGI L300058</strain>
    </source>
</reference>
<keyword evidence="1" id="KW-0812">Transmembrane</keyword>
<proteinExistence type="predicted"/>
<dbReference type="Proteomes" id="UP001172708">
    <property type="component" value="Unassembled WGS sequence"/>
</dbReference>